<dbReference type="AlphaFoldDB" id="A0A1H9H3Z2"/>
<dbReference type="Proteomes" id="UP000199021">
    <property type="component" value="Unassembled WGS sequence"/>
</dbReference>
<evidence type="ECO:0000313" key="2">
    <source>
        <dbReference type="Proteomes" id="UP000199021"/>
    </source>
</evidence>
<dbReference type="OrthoDB" id="673558at2"/>
<evidence type="ECO:0000313" key="1">
    <source>
        <dbReference type="EMBL" id="SEQ57009.1"/>
    </source>
</evidence>
<dbReference type="Pfam" id="PF12869">
    <property type="entry name" value="tRNA_anti-like"/>
    <property type="match status" value="1"/>
</dbReference>
<gene>
    <name evidence="1" type="ORF">SAMN05444359_1126</name>
</gene>
<reference evidence="2" key="1">
    <citation type="submission" date="2016-10" db="EMBL/GenBank/DDBJ databases">
        <authorList>
            <person name="Varghese N."/>
            <person name="Submissions S."/>
        </authorList>
    </citation>
    <scope>NUCLEOTIDE SEQUENCE [LARGE SCALE GENOMIC DNA]</scope>
    <source>
        <strain evidence="2">DSM 24740</strain>
    </source>
</reference>
<organism evidence="1 2">
    <name type="scientific">Neolewinella agarilytica</name>
    <dbReference type="NCBI Taxonomy" id="478744"/>
    <lineage>
        <taxon>Bacteria</taxon>
        <taxon>Pseudomonadati</taxon>
        <taxon>Bacteroidota</taxon>
        <taxon>Saprospiria</taxon>
        <taxon>Saprospirales</taxon>
        <taxon>Lewinellaceae</taxon>
        <taxon>Neolewinella</taxon>
    </lineage>
</organism>
<protein>
    <submittedName>
        <fullName evidence="1">tRNA_anti-like</fullName>
    </submittedName>
</protein>
<keyword evidence="2" id="KW-1185">Reference proteome</keyword>
<dbReference type="RefSeq" id="WP_090168657.1">
    <property type="nucleotide sequence ID" value="NZ_FOFB01000012.1"/>
</dbReference>
<dbReference type="STRING" id="478744.SAMN05444359_1126"/>
<dbReference type="EMBL" id="FOFB01000012">
    <property type="protein sequence ID" value="SEQ57009.1"/>
    <property type="molecule type" value="Genomic_DNA"/>
</dbReference>
<dbReference type="InterPro" id="IPR024422">
    <property type="entry name" value="Protein_unknown_function_OB"/>
</dbReference>
<accession>A0A1H9H3Z2</accession>
<dbReference type="InParanoid" id="A0A1H9H3Z2"/>
<name>A0A1H9H3Z2_9BACT</name>
<sequence length="136" mass="14602">MNKKIILGAFALVLLIGALIGYQMYNKPHLDLANATADHRLSATELFADYEAGETEANAKYLDKVIRVEGEILNVTTDENGQISLTLDAGGIMGGVICQLDPELKETSFSEGQSVALNGLCTGMLMDVVLVRCKPV</sequence>
<proteinExistence type="predicted"/>